<dbReference type="PANTHER" id="PTHR47842">
    <property type="entry name" value="EXPRESSED PROTEIN"/>
    <property type="match status" value="1"/>
</dbReference>
<reference evidence="4 5" key="1">
    <citation type="journal article" date="2015" name="Fungal Genet. Biol.">
        <title>Evolution of novel wood decay mechanisms in Agaricales revealed by the genome sequences of Fistulina hepatica and Cylindrobasidium torrendii.</title>
        <authorList>
            <person name="Floudas D."/>
            <person name="Held B.W."/>
            <person name="Riley R."/>
            <person name="Nagy L.G."/>
            <person name="Koehler G."/>
            <person name="Ransdell A.S."/>
            <person name="Younus H."/>
            <person name="Chow J."/>
            <person name="Chiniquy J."/>
            <person name="Lipzen A."/>
            <person name="Tritt A."/>
            <person name="Sun H."/>
            <person name="Haridas S."/>
            <person name="LaButti K."/>
            <person name="Ohm R.A."/>
            <person name="Kues U."/>
            <person name="Blanchette R.A."/>
            <person name="Grigoriev I.V."/>
            <person name="Minto R.E."/>
            <person name="Hibbett D.S."/>
        </authorList>
    </citation>
    <scope>NUCLEOTIDE SEQUENCE [LARGE SCALE GENOMIC DNA]</scope>
    <source>
        <strain evidence="4 5">FP15055 ss-10</strain>
    </source>
</reference>
<evidence type="ECO:0000313" key="5">
    <source>
        <dbReference type="Proteomes" id="UP000054007"/>
    </source>
</evidence>
<keyword evidence="5" id="KW-1185">Reference proteome</keyword>
<organism evidence="4 5">
    <name type="scientific">Cylindrobasidium torrendii FP15055 ss-10</name>
    <dbReference type="NCBI Taxonomy" id="1314674"/>
    <lineage>
        <taxon>Eukaryota</taxon>
        <taxon>Fungi</taxon>
        <taxon>Dikarya</taxon>
        <taxon>Basidiomycota</taxon>
        <taxon>Agaricomycotina</taxon>
        <taxon>Agaricomycetes</taxon>
        <taxon>Agaricomycetidae</taxon>
        <taxon>Agaricales</taxon>
        <taxon>Marasmiineae</taxon>
        <taxon>Physalacriaceae</taxon>
        <taxon>Cylindrobasidium</taxon>
    </lineage>
</organism>
<dbReference type="PANTHER" id="PTHR47842:SF1">
    <property type="entry name" value="DUF676 DOMAIN-CONTAINING PROTEIN"/>
    <property type="match status" value="1"/>
</dbReference>
<dbReference type="Proteomes" id="UP000054007">
    <property type="component" value="Unassembled WGS sequence"/>
</dbReference>
<feature type="compositionally biased region" description="Basic and acidic residues" evidence="2">
    <location>
        <begin position="364"/>
        <end position="378"/>
    </location>
</feature>
<feature type="domain" description="DUF676" evidence="3">
    <location>
        <begin position="13"/>
        <end position="144"/>
    </location>
</feature>
<feature type="region of interest" description="Disordered" evidence="2">
    <location>
        <begin position="364"/>
        <end position="410"/>
    </location>
</feature>
<evidence type="ECO:0000313" key="4">
    <source>
        <dbReference type="EMBL" id="KIY74107.1"/>
    </source>
</evidence>
<sequence length="410" mass="44610">MDSDSKALSKKPSDHLVIVFIHGFKGDDKTFLEFPQRLQHILEHTIPDTKVESIVFPVYETKGDLNEAVVRFADWLTTLTVEREVASGGGAGTVKVVLCGHSMGGLLAADTLREFVKNKPDGTAPLWPKIIACLAFDTPYLGLHPHVFKNAATKAGQYANAARMVGSTIMGSFAGFGAKTAGTSTPPPAPTSPKTGWSKWAPAAYAMGGAVFAGAAAGAAYYKRDDLGIGYTWATDHMRYVGTLWDEANLIKRVDDLLDIEDQEGVAFKVFYTYLPDIPMLYDQPRTFVILPKKSARSFPSFKPARNTIAPDELQAHTGMFSGKTNDGYYELGLETARLIREAIMLGRGIFEDPVTVQDELKEELTEDMAQRPEKTPEPPEALATDTAGPGTEKVREATTEQDTEIAGKA</sequence>
<dbReference type="AlphaFoldDB" id="A0A0D7BUK1"/>
<proteinExistence type="inferred from homology"/>
<gene>
    <name evidence="4" type="ORF">CYLTODRAFT_364445</name>
</gene>
<name>A0A0D7BUK1_9AGAR</name>
<dbReference type="InterPro" id="IPR029058">
    <property type="entry name" value="AB_hydrolase_fold"/>
</dbReference>
<dbReference type="SUPFAM" id="SSF53474">
    <property type="entry name" value="alpha/beta-Hydrolases"/>
    <property type="match status" value="1"/>
</dbReference>
<dbReference type="STRING" id="1314674.A0A0D7BUK1"/>
<evidence type="ECO:0000259" key="3">
    <source>
        <dbReference type="Pfam" id="PF05057"/>
    </source>
</evidence>
<protein>
    <recommendedName>
        <fullName evidence="3">DUF676 domain-containing protein</fullName>
    </recommendedName>
</protein>
<evidence type="ECO:0000256" key="1">
    <source>
        <dbReference type="ARBA" id="ARBA00007920"/>
    </source>
</evidence>
<dbReference type="Gene3D" id="3.40.50.1820">
    <property type="entry name" value="alpha/beta hydrolase"/>
    <property type="match status" value="1"/>
</dbReference>
<dbReference type="EMBL" id="KN880432">
    <property type="protein sequence ID" value="KIY74107.1"/>
    <property type="molecule type" value="Genomic_DNA"/>
</dbReference>
<dbReference type="InterPro" id="IPR007751">
    <property type="entry name" value="DUF676_lipase-like"/>
</dbReference>
<comment type="similarity">
    <text evidence="1">Belongs to the putative lipase ROG1 family.</text>
</comment>
<dbReference type="OrthoDB" id="442243at2759"/>
<dbReference type="Pfam" id="PF05057">
    <property type="entry name" value="DUF676"/>
    <property type="match status" value="1"/>
</dbReference>
<evidence type="ECO:0000256" key="2">
    <source>
        <dbReference type="SAM" id="MobiDB-lite"/>
    </source>
</evidence>
<accession>A0A0D7BUK1</accession>